<sequence length="295" mass="32520">MKLSHLSLALVCLFASFAAAQDLLPPIAEGQRIATCGHSFHVFTYNQVAQIAQSAGLKHELVGLSSIGGSTVEKHWLVPEDKSAVKQVLKTGKVDVLTLSPIWLPDPAIEKFIKLGLEHNPDLRITVQEYWLPNDEYEPVYPLQTKKKIDHDATDLTKLAEANARYAKDIEDMVKGINQTLAKPSVLVVPVGQASIALRAKILAGQAPGLKKQWDLFKDNWGHANLPLQFLSSYCHFAVIYRRSPVGLPVPLALKTLKGMSEDDKAKLNTLLQEIAWETVSKHPMAGIMKPAVLQ</sequence>
<proteinExistence type="predicted"/>
<gene>
    <name evidence="2" type="ORF">BGE01nite_33520</name>
</gene>
<keyword evidence="3" id="KW-1185">Reference proteome</keyword>
<dbReference type="OrthoDB" id="192271at2"/>
<dbReference type="AlphaFoldDB" id="A0A512MCI6"/>
<evidence type="ECO:0000313" key="2">
    <source>
        <dbReference type="EMBL" id="GEP44061.1"/>
    </source>
</evidence>
<name>A0A512MCI6_9BACT</name>
<reference evidence="2 3" key="1">
    <citation type="submission" date="2019-07" db="EMBL/GenBank/DDBJ databases">
        <title>Whole genome shotgun sequence of Brevifollis gellanilyticus NBRC 108608.</title>
        <authorList>
            <person name="Hosoyama A."/>
            <person name="Uohara A."/>
            <person name="Ohji S."/>
            <person name="Ichikawa N."/>
        </authorList>
    </citation>
    <scope>NUCLEOTIDE SEQUENCE [LARGE SCALE GENOMIC DNA]</scope>
    <source>
        <strain evidence="2 3">NBRC 108608</strain>
    </source>
</reference>
<protein>
    <recommendedName>
        <fullName evidence="4">ABC transporter substrate-binding protein</fullName>
    </recommendedName>
</protein>
<evidence type="ECO:0008006" key="4">
    <source>
        <dbReference type="Google" id="ProtNLM"/>
    </source>
</evidence>
<evidence type="ECO:0000256" key="1">
    <source>
        <dbReference type="SAM" id="SignalP"/>
    </source>
</evidence>
<dbReference type="RefSeq" id="WP_146851617.1">
    <property type="nucleotide sequence ID" value="NZ_BKAG01000025.1"/>
</dbReference>
<keyword evidence="1" id="KW-0732">Signal</keyword>
<comment type="caution">
    <text evidence="2">The sequence shown here is derived from an EMBL/GenBank/DDBJ whole genome shotgun (WGS) entry which is preliminary data.</text>
</comment>
<accession>A0A512MCI6</accession>
<dbReference type="Proteomes" id="UP000321577">
    <property type="component" value="Unassembled WGS sequence"/>
</dbReference>
<dbReference type="InterPro" id="IPR036514">
    <property type="entry name" value="SGNH_hydro_sf"/>
</dbReference>
<organism evidence="2 3">
    <name type="scientific">Brevifollis gellanilyticus</name>
    <dbReference type="NCBI Taxonomy" id="748831"/>
    <lineage>
        <taxon>Bacteria</taxon>
        <taxon>Pseudomonadati</taxon>
        <taxon>Verrucomicrobiota</taxon>
        <taxon>Verrucomicrobiia</taxon>
        <taxon>Verrucomicrobiales</taxon>
        <taxon>Verrucomicrobiaceae</taxon>
    </lineage>
</organism>
<feature type="signal peptide" evidence="1">
    <location>
        <begin position="1"/>
        <end position="20"/>
    </location>
</feature>
<dbReference type="GO" id="GO:0016788">
    <property type="term" value="F:hydrolase activity, acting on ester bonds"/>
    <property type="evidence" value="ECO:0007669"/>
    <property type="project" value="UniProtKB-ARBA"/>
</dbReference>
<dbReference type="Gene3D" id="3.40.50.1110">
    <property type="entry name" value="SGNH hydrolase"/>
    <property type="match status" value="1"/>
</dbReference>
<dbReference type="EMBL" id="BKAG01000025">
    <property type="protein sequence ID" value="GEP44061.1"/>
    <property type="molecule type" value="Genomic_DNA"/>
</dbReference>
<feature type="chain" id="PRO_5022126468" description="ABC transporter substrate-binding protein" evidence="1">
    <location>
        <begin position="21"/>
        <end position="295"/>
    </location>
</feature>
<evidence type="ECO:0000313" key="3">
    <source>
        <dbReference type="Proteomes" id="UP000321577"/>
    </source>
</evidence>